<proteinExistence type="predicted"/>
<keyword evidence="2" id="KW-0732">Signal</keyword>
<accession>A0ABS0XVS4</accession>
<feature type="region of interest" description="Disordered" evidence="1">
    <location>
        <begin position="166"/>
        <end position="186"/>
    </location>
</feature>
<name>A0ABS0XVS4_9HYPH</name>
<sequence length="321" mass="35255">MLQFRFGRLAAGALMAALALAGAAHGVETGPLDQLRQRALELVNRERADRGLEALRLQDGLNEAAQNHAEDMLRRNYYSHTSPEGESVQDRFLDAGGSRWKLTAENIARCQGCPSPPTEDRVEELHQGWMDSPPHRENILRQGLASFGFGIAVGDDRTLYAVQTFAGPGTSRDRQPEEASALDRQEQNALLEKRLNRARTREDLPPVETHPALVEAAAQLLPQADPGSFTAGESSNPMDALPADARMQWSSLAVVMATCGGCGTRPTAGDVRSFLQQWLDNPQYRDRLLDRSFTHAGFIIRANGDGLKSALLVLGRQRQRP</sequence>
<dbReference type="SUPFAM" id="SSF55797">
    <property type="entry name" value="PR-1-like"/>
    <property type="match status" value="1"/>
</dbReference>
<feature type="domain" description="SCP" evidence="3">
    <location>
        <begin position="40"/>
        <end position="165"/>
    </location>
</feature>
<dbReference type="CDD" id="cd05379">
    <property type="entry name" value="CAP_bacterial"/>
    <property type="match status" value="1"/>
</dbReference>
<dbReference type="Gene3D" id="3.40.33.10">
    <property type="entry name" value="CAP"/>
    <property type="match status" value="2"/>
</dbReference>
<dbReference type="InterPro" id="IPR014044">
    <property type="entry name" value="CAP_dom"/>
</dbReference>
<dbReference type="Proteomes" id="UP000620670">
    <property type="component" value="Unassembled WGS sequence"/>
</dbReference>
<dbReference type="PANTHER" id="PTHR31157:SF1">
    <property type="entry name" value="SCP DOMAIN-CONTAINING PROTEIN"/>
    <property type="match status" value="1"/>
</dbReference>
<gene>
    <name evidence="4" type="ORF">JAO75_01735</name>
</gene>
<evidence type="ECO:0000313" key="5">
    <source>
        <dbReference type="Proteomes" id="UP000620670"/>
    </source>
</evidence>
<dbReference type="RefSeq" id="WP_199046146.1">
    <property type="nucleotide sequence ID" value="NZ_JAELXT010000001.1"/>
</dbReference>
<feature type="signal peptide" evidence="2">
    <location>
        <begin position="1"/>
        <end position="26"/>
    </location>
</feature>
<evidence type="ECO:0000259" key="3">
    <source>
        <dbReference type="Pfam" id="PF00188"/>
    </source>
</evidence>
<evidence type="ECO:0000256" key="1">
    <source>
        <dbReference type="SAM" id="MobiDB-lite"/>
    </source>
</evidence>
<dbReference type="Pfam" id="PF00188">
    <property type="entry name" value="CAP"/>
    <property type="match status" value="1"/>
</dbReference>
<organism evidence="4 5">
    <name type="scientific">Microvirga splendida</name>
    <dbReference type="NCBI Taxonomy" id="2795727"/>
    <lineage>
        <taxon>Bacteria</taxon>
        <taxon>Pseudomonadati</taxon>
        <taxon>Pseudomonadota</taxon>
        <taxon>Alphaproteobacteria</taxon>
        <taxon>Hyphomicrobiales</taxon>
        <taxon>Methylobacteriaceae</taxon>
        <taxon>Microvirga</taxon>
    </lineage>
</organism>
<feature type="chain" id="PRO_5046305706" evidence="2">
    <location>
        <begin position="27"/>
        <end position="321"/>
    </location>
</feature>
<dbReference type="EMBL" id="JAELXT010000001">
    <property type="protein sequence ID" value="MBJ6124118.1"/>
    <property type="molecule type" value="Genomic_DNA"/>
</dbReference>
<feature type="compositionally biased region" description="Basic and acidic residues" evidence="1">
    <location>
        <begin position="171"/>
        <end position="186"/>
    </location>
</feature>
<dbReference type="PANTHER" id="PTHR31157">
    <property type="entry name" value="SCP DOMAIN-CONTAINING PROTEIN"/>
    <property type="match status" value="1"/>
</dbReference>
<reference evidence="5" key="1">
    <citation type="submission" date="2020-12" db="EMBL/GenBank/DDBJ databases">
        <title>Hymenobacter sp.</title>
        <authorList>
            <person name="Kim M.K."/>
        </authorList>
    </citation>
    <scope>NUCLEOTIDE SEQUENCE [LARGE SCALE GENOMIC DNA]</scope>
    <source>
        <strain evidence="5">BT325</strain>
    </source>
</reference>
<evidence type="ECO:0000256" key="2">
    <source>
        <dbReference type="SAM" id="SignalP"/>
    </source>
</evidence>
<comment type="caution">
    <text evidence="4">The sequence shown here is derived from an EMBL/GenBank/DDBJ whole genome shotgun (WGS) entry which is preliminary data.</text>
</comment>
<keyword evidence="5" id="KW-1185">Reference proteome</keyword>
<protein>
    <submittedName>
        <fullName evidence="4">CAP domain-containing protein</fullName>
    </submittedName>
</protein>
<dbReference type="InterPro" id="IPR035940">
    <property type="entry name" value="CAP_sf"/>
</dbReference>
<evidence type="ECO:0000313" key="4">
    <source>
        <dbReference type="EMBL" id="MBJ6124118.1"/>
    </source>
</evidence>